<feature type="coiled-coil region" evidence="1">
    <location>
        <begin position="140"/>
        <end position="167"/>
    </location>
</feature>
<organism evidence="2">
    <name type="scientific">Populus alba</name>
    <name type="common">White poplar</name>
    <dbReference type="NCBI Taxonomy" id="43335"/>
    <lineage>
        <taxon>Eukaryota</taxon>
        <taxon>Viridiplantae</taxon>
        <taxon>Streptophyta</taxon>
        <taxon>Embryophyta</taxon>
        <taxon>Tracheophyta</taxon>
        <taxon>Spermatophyta</taxon>
        <taxon>Magnoliopsida</taxon>
        <taxon>eudicotyledons</taxon>
        <taxon>Gunneridae</taxon>
        <taxon>Pentapetalae</taxon>
        <taxon>rosids</taxon>
        <taxon>fabids</taxon>
        <taxon>Malpighiales</taxon>
        <taxon>Salicaceae</taxon>
        <taxon>Saliceae</taxon>
        <taxon>Populus</taxon>
    </lineage>
</organism>
<comment type="caution">
    <text evidence="2">The sequence shown here is derived from an EMBL/GenBank/DDBJ whole genome shotgun (WGS) entry which is preliminary data.</text>
</comment>
<protein>
    <submittedName>
        <fullName evidence="2">Uncharacterized protein</fullName>
    </submittedName>
</protein>
<keyword evidence="1" id="KW-0175">Coiled coil</keyword>
<dbReference type="AlphaFoldDB" id="A0A4U5PXC8"/>
<dbReference type="EMBL" id="RCHU01000547">
    <property type="protein sequence ID" value="TKS02258.1"/>
    <property type="molecule type" value="Genomic_DNA"/>
</dbReference>
<evidence type="ECO:0000313" key="2">
    <source>
        <dbReference type="EMBL" id="TKS02258.1"/>
    </source>
</evidence>
<name>A0A4U5PXC8_POPAL</name>
<proteinExistence type="predicted"/>
<reference evidence="2" key="1">
    <citation type="submission" date="2018-10" db="EMBL/GenBank/DDBJ databases">
        <title>Population genomic analysis revealed the cold adaptation of white poplar.</title>
        <authorList>
            <person name="Liu Y.-J."/>
        </authorList>
    </citation>
    <scope>NUCLEOTIDE SEQUENCE [LARGE SCALE GENOMIC DNA]</scope>
    <source>
        <strain evidence="2">PAL-ZL1</strain>
    </source>
</reference>
<gene>
    <name evidence="2" type="ORF">D5086_0000165170</name>
</gene>
<accession>A0A4U5PXC8</accession>
<evidence type="ECO:0000256" key="1">
    <source>
        <dbReference type="SAM" id="Coils"/>
    </source>
</evidence>
<sequence length="311" mass="35001">MASENTDVDLVNFVKRKHSEANEDDLARQLAETLEPLRSSYFPIDGWTQQSLLDSFLSVKSFISCVKIVCAITEQAARDDIFALRVQFFKFCGWLRTPEGAEQLGTIQKQATLRKRARPGQEVGTVALVHILSQQLSDFLEEKKGRRFELEDEITELRLQIATKQAELARDITRLETEFRPASEYKQMDEQDLTRLYGRKELLLDYAHQKIAFAVQAGEPRVANSFRRYLAAAGGEVVDEVREEVKVRPPIPRAGRGPGRAGRGAGQRALLAPAEGRNDGQERGIAIREPKAGVLRPVRGLLRLGESFGRR</sequence>